<comment type="caution">
    <text evidence="5">The sequence shown here is derived from an EMBL/GenBank/DDBJ whole genome shotgun (WGS) entry which is preliminary data.</text>
</comment>
<dbReference type="AlphaFoldDB" id="A0A0L0JNN1"/>
<organism evidence="5 6">
    <name type="scientific">Streptomyces acidiscabies</name>
    <dbReference type="NCBI Taxonomy" id="42234"/>
    <lineage>
        <taxon>Bacteria</taxon>
        <taxon>Bacillati</taxon>
        <taxon>Actinomycetota</taxon>
        <taxon>Actinomycetes</taxon>
        <taxon>Kitasatosporales</taxon>
        <taxon>Streptomycetaceae</taxon>
        <taxon>Streptomyces</taxon>
    </lineage>
</organism>
<dbReference type="OrthoDB" id="5177934at2"/>
<accession>A0A0L0JNN1</accession>
<name>A0A0L0JNN1_9ACTN</name>
<dbReference type="InterPro" id="IPR052016">
    <property type="entry name" value="Bact_Sigma-Reg"/>
</dbReference>
<feature type="transmembrane region" description="Helical" evidence="3">
    <location>
        <begin position="15"/>
        <end position="42"/>
    </location>
</feature>
<dbReference type="PATRIC" id="fig|42234.21.peg.7289"/>
<dbReference type="InterPro" id="IPR001932">
    <property type="entry name" value="PPM-type_phosphatase-like_dom"/>
</dbReference>
<keyword evidence="3" id="KW-1133">Transmembrane helix</keyword>
<protein>
    <submittedName>
        <fullName evidence="5">Protein phosphatase</fullName>
    </submittedName>
</protein>
<keyword evidence="3" id="KW-0472">Membrane</keyword>
<dbReference type="PANTHER" id="PTHR43156:SF2">
    <property type="entry name" value="STAGE II SPORULATION PROTEIN E"/>
    <property type="match status" value="1"/>
</dbReference>
<dbReference type="Proteomes" id="UP000037151">
    <property type="component" value="Unassembled WGS sequence"/>
</dbReference>
<evidence type="ECO:0000259" key="4">
    <source>
        <dbReference type="SMART" id="SM00331"/>
    </source>
</evidence>
<proteinExistence type="predicted"/>
<dbReference type="Pfam" id="PF07228">
    <property type="entry name" value="SpoIIE"/>
    <property type="match status" value="1"/>
</dbReference>
<keyword evidence="1" id="KW-0378">Hydrolase</keyword>
<sequence length="346" mass="36457">MFSVRRSWGWVVTPVMWGAVAVTSYQLVCPFVGGAVVCAVALHLRRELKQARYVAGVAQSVVLRPLPPRIEGLGVAAVQVSAERGASVGGDLYDVVGTEFGVRVVMGDVRGHGLAALGTVAALLGGFREAVYDEPELGGVLRRLDRTLARHLRDRALAEHPSSGLELESGPVGEEFVTVLLLEIGADGGVLALNCGHPWPYLITGSRVLPLSRADPLPPLGPFPLPADLAAEHGFLLPGESMVLFTDGAEDARDRRGRFFPLPYMLERAAAEHGGSPRELVTTILTDLLRHTAGRPGDDAALLALRNGRSGNALRGAGLHLSAAPPRGATSPTQPAPDNSPLAPHP</sequence>
<evidence type="ECO:0000313" key="5">
    <source>
        <dbReference type="EMBL" id="KND27114.1"/>
    </source>
</evidence>
<dbReference type="SMART" id="SM00331">
    <property type="entry name" value="PP2C_SIG"/>
    <property type="match status" value="1"/>
</dbReference>
<keyword evidence="3" id="KW-0812">Transmembrane</keyword>
<dbReference type="PANTHER" id="PTHR43156">
    <property type="entry name" value="STAGE II SPORULATION PROTEIN E-RELATED"/>
    <property type="match status" value="1"/>
</dbReference>
<feature type="region of interest" description="Disordered" evidence="2">
    <location>
        <begin position="316"/>
        <end position="346"/>
    </location>
</feature>
<dbReference type="InterPro" id="IPR036457">
    <property type="entry name" value="PPM-type-like_dom_sf"/>
</dbReference>
<feature type="domain" description="PPM-type phosphatase" evidence="4">
    <location>
        <begin position="70"/>
        <end position="307"/>
    </location>
</feature>
<dbReference type="EMBL" id="JPPY01000200">
    <property type="protein sequence ID" value="KND27114.1"/>
    <property type="molecule type" value="Genomic_DNA"/>
</dbReference>
<evidence type="ECO:0000256" key="1">
    <source>
        <dbReference type="ARBA" id="ARBA00022801"/>
    </source>
</evidence>
<evidence type="ECO:0000313" key="6">
    <source>
        <dbReference type="Proteomes" id="UP000037151"/>
    </source>
</evidence>
<dbReference type="Gene3D" id="3.60.40.10">
    <property type="entry name" value="PPM-type phosphatase domain"/>
    <property type="match status" value="1"/>
</dbReference>
<gene>
    <name evidence="5" type="ORF">IQ63_35370</name>
</gene>
<dbReference type="GO" id="GO:0016791">
    <property type="term" value="F:phosphatase activity"/>
    <property type="evidence" value="ECO:0007669"/>
    <property type="project" value="TreeGrafter"/>
</dbReference>
<reference evidence="6" key="1">
    <citation type="submission" date="2014-07" db="EMBL/GenBank/DDBJ databases">
        <title>Genome sequencing of plant-pathogenic Streptomyces species.</title>
        <authorList>
            <person name="Harrison J."/>
            <person name="Sapp M."/>
            <person name="Thwaites R."/>
            <person name="Studholme D.J."/>
        </authorList>
    </citation>
    <scope>NUCLEOTIDE SEQUENCE [LARGE SCALE GENOMIC DNA]</scope>
    <source>
        <strain evidence="6">NCPPB 4445</strain>
    </source>
</reference>
<evidence type="ECO:0000256" key="2">
    <source>
        <dbReference type="SAM" id="MobiDB-lite"/>
    </source>
</evidence>
<evidence type="ECO:0000256" key="3">
    <source>
        <dbReference type="SAM" id="Phobius"/>
    </source>
</evidence>